<sequence>MKIFKDLFIRYNNLNESNFYILFSNNTCLSGVVEILPGSDGGYVENSIIKEPTVEGRYTLRHNSIDLQLENGKWISWTKITDNLYQENDREIIRLTDYNLSEAFLITHQNQIQKKTEPVQHGYSVLDTGLETENIFVANWFLGNTCSYSCSYCPSYLNDGSIPWTDLEILKNFIDTLFEKKAGQKIVIEFTGGEVTLYKDYGALCSYIKSKGGVISMITNGSRTMDWWRKNVQHFDVIAFSYHTEFADRAKYLELADFLKDKVDLNCNIMAPPGKLDFCLELGEDIRKLGIYTVNLMPLIEDLEGELLPGYTQNELDVIDQFNSTTSKEPIVNKTKVISKRSDLSKVYPDGKKQKVSPPLLVSSKENTWWGWNCLSGVTQIAIDAKGDIFRGWCMVGGKIGNIGNPNLTLPDDPVLCNKELCHCHFDFYSKKEIL</sequence>
<comment type="cofactor">
    <cofactor evidence="1">
        <name>[4Fe-4S] cluster</name>
        <dbReference type="ChEBI" id="CHEBI:49883"/>
    </cofactor>
</comment>
<evidence type="ECO:0000259" key="6">
    <source>
        <dbReference type="PROSITE" id="PS51918"/>
    </source>
</evidence>
<keyword evidence="2" id="KW-0949">S-adenosyl-L-methionine</keyword>
<name>A0A098LHX4_9BACT</name>
<dbReference type="GO" id="GO:0051536">
    <property type="term" value="F:iron-sulfur cluster binding"/>
    <property type="evidence" value="ECO:0007669"/>
    <property type="project" value="UniProtKB-KW"/>
</dbReference>
<dbReference type="PANTHER" id="PTHR11228">
    <property type="entry name" value="RADICAL SAM DOMAIN PROTEIN"/>
    <property type="match status" value="1"/>
</dbReference>
<gene>
    <name evidence="7" type="ORF">MYP_2952</name>
</gene>
<proteinExistence type="predicted"/>
<dbReference type="PANTHER" id="PTHR11228:SF34">
    <property type="entry name" value="TUNGSTEN-CONTAINING ALDEHYDE FERREDOXIN OXIDOREDUCTASE COFACTOR MODIFYING PROTEIN"/>
    <property type="match status" value="1"/>
</dbReference>
<dbReference type="InterPro" id="IPR058240">
    <property type="entry name" value="rSAM_sf"/>
</dbReference>
<dbReference type="Gene3D" id="3.20.20.70">
    <property type="entry name" value="Aldolase class I"/>
    <property type="match status" value="1"/>
</dbReference>
<keyword evidence="5" id="KW-0411">Iron-sulfur</keyword>
<dbReference type="AlphaFoldDB" id="A0A098LHX4"/>
<protein>
    <submittedName>
        <fullName evidence="7">Radical SAM protein</fullName>
    </submittedName>
</protein>
<dbReference type="SUPFAM" id="SSF102114">
    <property type="entry name" value="Radical SAM enzymes"/>
    <property type="match status" value="1"/>
</dbReference>
<dbReference type="OrthoDB" id="7021155at2"/>
<dbReference type="GO" id="GO:0046872">
    <property type="term" value="F:metal ion binding"/>
    <property type="evidence" value="ECO:0007669"/>
    <property type="project" value="UniProtKB-KW"/>
</dbReference>
<dbReference type="InterPro" id="IPR007197">
    <property type="entry name" value="rSAM"/>
</dbReference>
<dbReference type="PROSITE" id="PS51918">
    <property type="entry name" value="RADICAL_SAM"/>
    <property type="match status" value="1"/>
</dbReference>
<keyword evidence="3" id="KW-0479">Metal-binding</keyword>
<dbReference type="InterPro" id="IPR050377">
    <property type="entry name" value="Radical_SAM_PqqE_MftC-like"/>
</dbReference>
<evidence type="ECO:0000256" key="2">
    <source>
        <dbReference type="ARBA" id="ARBA00022691"/>
    </source>
</evidence>
<dbReference type="STRING" id="153721.MYP_2952"/>
<keyword evidence="4" id="KW-0408">Iron</keyword>
<dbReference type="SFLD" id="SFLDS00029">
    <property type="entry name" value="Radical_SAM"/>
    <property type="match status" value="1"/>
</dbReference>
<feature type="domain" description="Radical SAM core" evidence="6">
    <location>
        <begin position="127"/>
        <end position="341"/>
    </location>
</feature>
<evidence type="ECO:0000313" key="7">
    <source>
        <dbReference type="EMBL" id="GAL85723.1"/>
    </source>
</evidence>
<evidence type="ECO:0000256" key="5">
    <source>
        <dbReference type="ARBA" id="ARBA00023014"/>
    </source>
</evidence>
<keyword evidence="8" id="KW-1185">Reference proteome</keyword>
<accession>A0A098LHX4</accession>
<organism evidence="7 8">
    <name type="scientific">Sporocytophaga myxococcoides</name>
    <dbReference type="NCBI Taxonomy" id="153721"/>
    <lineage>
        <taxon>Bacteria</taxon>
        <taxon>Pseudomonadati</taxon>
        <taxon>Bacteroidota</taxon>
        <taxon>Cytophagia</taxon>
        <taxon>Cytophagales</taxon>
        <taxon>Cytophagaceae</taxon>
        <taxon>Sporocytophaga</taxon>
    </lineage>
</organism>
<dbReference type="CDD" id="cd01335">
    <property type="entry name" value="Radical_SAM"/>
    <property type="match status" value="1"/>
</dbReference>
<evidence type="ECO:0000256" key="3">
    <source>
        <dbReference type="ARBA" id="ARBA00022723"/>
    </source>
</evidence>
<dbReference type="Pfam" id="PF04055">
    <property type="entry name" value="Radical_SAM"/>
    <property type="match status" value="1"/>
</dbReference>
<dbReference type="GO" id="GO:0003824">
    <property type="term" value="F:catalytic activity"/>
    <property type="evidence" value="ECO:0007669"/>
    <property type="project" value="InterPro"/>
</dbReference>
<dbReference type="InterPro" id="IPR013785">
    <property type="entry name" value="Aldolase_TIM"/>
</dbReference>
<comment type="caution">
    <text evidence="7">The sequence shown here is derived from an EMBL/GenBank/DDBJ whole genome shotgun (WGS) entry which is preliminary data.</text>
</comment>
<dbReference type="Proteomes" id="UP000030185">
    <property type="component" value="Unassembled WGS sequence"/>
</dbReference>
<evidence type="ECO:0000256" key="1">
    <source>
        <dbReference type="ARBA" id="ARBA00001966"/>
    </source>
</evidence>
<evidence type="ECO:0000256" key="4">
    <source>
        <dbReference type="ARBA" id="ARBA00023004"/>
    </source>
</evidence>
<dbReference type="EMBL" id="BBLT01000005">
    <property type="protein sequence ID" value="GAL85723.1"/>
    <property type="molecule type" value="Genomic_DNA"/>
</dbReference>
<evidence type="ECO:0000313" key="8">
    <source>
        <dbReference type="Proteomes" id="UP000030185"/>
    </source>
</evidence>
<reference evidence="7 8" key="1">
    <citation type="submission" date="2014-09" db="EMBL/GenBank/DDBJ databases">
        <title>Sporocytophaga myxococcoides PG-01 genome sequencing.</title>
        <authorList>
            <person name="Liu L."/>
            <person name="Gao P.J."/>
            <person name="Chen G.J."/>
            <person name="Wang L.S."/>
        </authorList>
    </citation>
    <scope>NUCLEOTIDE SEQUENCE [LARGE SCALE GENOMIC DNA]</scope>
    <source>
        <strain evidence="7 8">PG-01</strain>
    </source>
</reference>
<dbReference type="RefSeq" id="WP_045464540.1">
    <property type="nucleotide sequence ID" value="NZ_BBLT01000005.1"/>
</dbReference>